<dbReference type="InterPro" id="IPR050267">
    <property type="entry name" value="Anti-sigma-factor_SerPK"/>
</dbReference>
<keyword evidence="1" id="KW-0723">Serine/threonine-protein kinase</keyword>
<dbReference type="Proteomes" id="UP000614047">
    <property type="component" value="Unassembled WGS sequence"/>
</dbReference>
<dbReference type="Gene3D" id="3.30.565.10">
    <property type="entry name" value="Histidine kinase-like ATPase, C-terminal domain"/>
    <property type="match status" value="1"/>
</dbReference>
<protein>
    <submittedName>
        <fullName evidence="3">Anti-sigma regulatory factor (Ser/Thr protein kinase)</fullName>
    </submittedName>
</protein>
<feature type="domain" description="Histidine kinase/HSP90-like ATPase" evidence="2">
    <location>
        <begin position="14"/>
        <end position="120"/>
    </location>
</feature>
<keyword evidence="1" id="KW-0418">Kinase</keyword>
<proteinExistence type="predicted"/>
<accession>A0A931DAB9</accession>
<dbReference type="GO" id="GO:0004674">
    <property type="term" value="F:protein serine/threonine kinase activity"/>
    <property type="evidence" value="ECO:0007669"/>
    <property type="project" value="UniProtKB-KW"/>
</dbReference>
<dbReference type="AlphaFoldDB" id="A0A931DAB9"/>
<keyword evidence="1" id="KW-0808">Transferase</keyword>
<name>A0A931DAB9_9ACTN</name>
<dbReference type="PANTHER" id="PTHR35526">
    <property type="entry name" value="ANTI-SIGMA-F FACTOR RSBW-RELATED"/>
    <property type="match status" value="1"/>
</dbReference>
<evidence type="ECO:0000313" key="4">
    <source>
        <dbReference type="Proteomes" id="UP000614047"/>
    </source>
</evidence>
<dbReference type="InterPro" id="IPR003594">
    <property type="entry name" value="HATPase_dom"/>
</dbReference>
<dbReference type="SUPFAM" id="SSF55874">
    <property type="entry name" value="ATPase domain of HSP90 chaperone/DNA topoisomerase II/histidine kinase"/>
    <property type="match status" value="1"/>
</dbReference>
<keyword evidence="4" id="KW-1185">Reference proteome</keyword>
<dbReference type="PANTHER" id="PTHR35526:SF3">
    <property type="entry name" value="ANTI-SIGMA-F FACTOR RSBW"/>
    <property type="match status" value="1"/>
</dbReference>
<dbReference type="CDD" id="cd16936">
    <property type="entry name" value="HATPase_RsbW-like"/>
    <property type="match status" value="1"/>
</dbReference>
<dbReference type="Pfam" id="PF13581">
    <property type="entry name" value="HATPase_c_2"/>
    <property type="match status" value="1"/>
</dbReference>
<evidence type="ECO:0000259" key="2">
    <source>
        <dbReference type="Pfam" id="PF13581"/>
    </source>
</evidence>
<reference evidence="3" key="1">
    <citation type="submission" date="2020-11" db="EMBL/GenBank/DDBJ databases">
        <title>Sequencing the genomes of 1000 actinobacteria strains.</title>
        <authorList>
            <person name="Klenk H.-P."/>
        </authorList>
    </citation>
    <scope>NUCLEOTIDE SEQUENCE</scope>
    <source>
        <strain evidence="3">DSM 43175</strain>
    </source>
</reference>
<dbReference type="RefSeq" id="WP_197009507.1">
    <property type="nucleotide sequence ID" value="NZ_BAABES010000013.1"/>
</dbReference>
<sequence length="135" mass="14728">MVWSQTYPGHKVMVPAARAFVRAMLNGVPRTDDAELVAAELVANSLRHTPSGQAGGSFEVSVSVRRGWARIAVSDEGAGDWRPCADRPADDEEYGRGLLIIEAYADKVGHDVGGRGQTMWAEFTWPDEDASWWGP</sequence>
<comment type="caution">
    <text evidence="3">The sequence shown here is derived from an EMBL/GenBank/DDBJ whole genome shotgun (WGS) entry which is preliminary data.</text>
</comment>
<dbReference type="EMBL" id="JADOUA010000001">
    <property type="protein sequence ID" value="MBG6086515.1"/>
    <property type="molecule type" value="Genomic_DNA"/>
</dbReference>
<organism evidence="3 4">
    <name type="scientific">Actinomadura viridis</name>
    <dbReference type="NCBI Taxonomy" id="58110"/>
    <lineage>
        <taxon>Bacteria</taxon>
        <taxon>Bacillati</taxon>
        <taxon>Actinomycetota</taxon>
        <taxon>Actinomycetes</taxon>
        <taxon>Streptosporangiales</taxon>
        <taxon>Thermomonosporaceae</taxon>
        <taxon>Actinomadura</taxon>
    </lineage>
</organism>
<dbReference type="InterPro" id="IPR036890">
    <property type="entry name" value="HATPase_C_sf"/>
</dbReference>
<evidence type="ECO:0000256" key="1">
    <source>
        <dbReference type="ARBA" id="ARBA00022527"/>
    </source>
</evidence>
<evidence type="ECO:0000313" key="3">
    <source>
        <dbReference type="EMBL" id="MBG6086515.1"/>
    </source>
</evidence>
<gene>
    <name evidence="3" type="ORF">IW256_000628</name>
</gene>